<keyword evidence="4 6" id="KW-1133">Transmembrane helix</keyword>
<evidence type="ECO:0000313" key="8">
    <source>
        <dbReference type="EMBL" id="OHX14103.1"/>
    </source>
</evidence>
<comment type="subcellular location">
    <subcellularLocation>
        <location evidence="1">Membrane</location>
        <topology evidence="1">Multi-pass membrane protein</topology>
    </subcellularLocation>
</comment>
<feature type="domain" description="GtrA/DPMS transmembrane" evidence="7">
    <location>
        <begin position="8"/>
        <end position="122"/>
    </location>
</feature>
<organism evidence="8 10">
    <name type="scientific">Chromobacterium sphagni</name>
    <dbReference type="NCBI Taxonomy" id="1903179"/>
    <lineage>
        <taxon>Bacteria</taxon>
        <taxon>Pseudomonadati</taxon>
        <taxon>Pseudomonadota</taxon>
        <taxon>Betaproteobacteria</taxon>
        <taxon>Neisseriales</taxon>
        <taxon>Chromobacteriaceae</taxon>
        <taxon>Chromobacterium</taxon>
    </lineage>
</organism>
<dbReference type="InterPro" id="IPR051401">
    <property type="entry name" value="GtrA_CellWall_Glycosyl"/>
</dbReference>
<accession>A0A1S1X3P4</accession>
<comment type="caution">
    <text evidence="8">The sequence shown here is derived from an EMBL/GenBank/DDBJ whole genome shotgun (WGS) entry which is preliminary data.</text>
</comment>
<keyword evidence="11" id="KW-1185">Reference proteome</keyword>
<dbReference type="Proteomes" id="UP000180280">
    <property type="component" value="Unassembled WGS sequence"/>
</dbReference>
<dbReference type="Pfam" id="PF04138">
    <property type="entry name" value="GtrA_DPMS_TM"/>
    <property type="match status" value="1"/>
</dbReference>
<keyword evidence="5 6" id="KW-0472">Membrane</keyword>
<dbReference type="RefSeq" id="WP_071112735.1">
    <property type="nucleotide sequence ID" value="NZ_MKCS01000001.1"/>
</dbReference>
<evidence type="ECO:0000259" key="7">
    <source>
        <dbReference type="Pfam" id="PF04138"/>
    </source>
</evidence>
<dbReference type="PANTHER" id="PTHR38459">
    <property type="entry name" value="PROPHAGE BACTOPRENOL-LINKED GLUCOSE TRANSLOCASE HOMOLOG"/>
    <property type="match status" value="1"/>
</dbReference>
<evidence type="ECO:0000256" key="5">
    <source>
        <dbReference type="ARBA" id="ARBA00023136"/>
    </source>
</evidence>
<evidence type="ECO:0000256" key="3">
    <source>
        <dbReference type="ARBA" id="ARBA00022692"/>
    </source>
</evidence>
<dbReference type="Proteomes" id="UP000180088">
    <property type="component" value="Unassembled WGS sequence"/>
</dbReference>
<dbReference type="EMBL" id="MKCS01000001">
    <property type="protein sequence ID" value="OHX14103.1"/>
    <property type="molecule type" value="Genomic_DNA"/>
</dbReference>
<dbReference type="OrthoDB" id="8562382at2"/>
<feature type="transmembrane region" description="Helical" evidence="6">
    <location>
        <begin position="6"/>
        <end position="28"/>
    </location>
</feature>
<proteinExistence type="inferred from homology"/>
<evidence type="ECO:0000256" key="6">
    <source>
        <dbReference type="SAM" id="Phobius"/>
    </source>
</evidence>
<dbReference type="STRING" id="1903179.BI347_11740"/>
<feature type="transmembrane region" description="Helical" evidence="6">
    <location>
        <begin position="35"/>
        <end position="52"/>
    </location>
</feature>
<dbReference type="AlphaFoldDB" id="A0A1S1X3P4"/>
<dbReference type="GO" id="GO:0000271">
    <property type="term" value="P:polysaccharide biosynthetic process"/>
    <property type="evidence" value="ECO:0007669"/>
    <property type="project" value="InterPro"/>
</dbReference>
<feature type="transmembrane region" description="Helical" evidence="6">
    <location>
        <begin position="102"/>
        <end position="123"/>
    </location>
</feature>
<evidence type="ECO:0000256" key="4">
    <source>
        <dbReference type="ARBA" id="ARBA00022989"/>
    </source>
</evidence>
<evidence type="ECO:0000256" key="2">
    <source>
        <dbReference type="ARBA" id="ARBA00009399"/>
    </source>
</evidence>
<evidence type="ECO:0000313" key="11">
    <source>
        <dbReference type="Proteomes" id="UP000180280"/>
    </source>
</evidence>
<comment type="similarity">
    <text evidence="2">Belongs to the GtrA family.</text>
</comment>
<evidence type="ECO:0000313" key="9">
    <source>
        <dbReference type="EMBL" id="OHX20312.1"/>
    </source>
</evidence>
<dbReference type="EMBL" id="MKCT01000017">
    <property type="protein sequence ID" value="OHX20312.1"/>
    <property type="molecule type" value="Genomic_DNA"/>
</dbReference>
<reference evidence="10 11" key="1">
    <citation type="submission" date="2016-09" db="EMBL/GenBank/DDBJ databases">
        <title>Chromobacterium muskegensis sp. nov., an insecticidal bacterium isolated from Sphagnum bogs.</title>
        <authorList>
            <person name="Sparks M.E."/>
            <person name="Blackburn M.B."/>
            <person name="Gundersen-Rindal D.E."/>
            <person name="Mitchell A."/>
            <person name="Farrar R."/>
            <person name="Kuhar D."/>
        </authorList>
    </citation>
    <scope>NUCLEOTIDE SEQUENCE [LARGE SCALE GENOMIC DNA]</scope>
    <source>
        <strain evidence="9 11">14B-1</strain>
        <strain evidence="8 10">37-2</strain>
    </source>
</reference>
<evidence type="ECO:0000256" key="1">
    <source>
        <dbReference type="ARBA" id="ARBA00004141"/>
    </source>
</evidence>
<sequence length="129" mass="14518">MTRQLFWFGVVGVSAMLLHFMLVALVMVPLGLPPLLANALAFLAAFQLSYWGHRRFTFEAGHVPHRQALPRFFGVSCLSFCVNEAMYFLLLRFSALDYRLSLCIVLFSVAVLTFLLGKLWAFASAPQTN</sequence>
<dbReference type="PANTHER" id="PTHR38459:SF1">
    <property type="entry name" value="PROPHAGE BACTOPRENOL-LINKED GLUCOSE TRANSLOCASE HOMOLOG"/>
    <property type="match status" value="1"/>
</dbReference>
<dbReference type="InterPro" id="IPR007267">
    <property type="entry name" value="GtrA_DPMS_TM"/>
</dbReference>
<evidence type="ECO:0000313" key="10">
    <source>
        <dbReference type="Proteomes" id="UP000180088"/>
    </source>
</evidence>
<protein>
    <submittedName>
        <fullName evidence="8">Polysaccharide biosynthesis protein GtrA</fullName>
    </submittedName>
</protein>
<name>A0A1S1X3P4_9NEIS</name>
<feature type="transmembrane region" description="Helical" evidence="6">
    <location>
        <begin position="72"/>
        <end position="90"/>
    </location>
</feature>
<dbReference type="GO" id="GO:0005886">
    <property type="term" value="C:plasma membrane"/>
    <property type="evidence" value="ECO:0007669"/>
    <property type="project" value="TreeGrafter"/>
</dbReference>
<gene>
    <name evidence="9" type="ORF">BI344_07440</name>
    <name evidence="8" type="ORF">BI347_11740</name>
</gene>
<keyword evidence="3 6" id="KW-0812">Transmembrane</keyword>